<accession>A0AAU6WTT9</accession>
<proteinExistence type="predicted"/>
<reference evidence="2 3" key="1">
    <citation type="submission" date="2024-04" db="EMBL/GenBank/DDBJ databases">
        <title>Genome sequencing and assembly of rice foliar adapted Chryseobacterium endophyticum OsEnb-ALM-A6.</title>
        <authorList>
            <person name="Kumar S."/>
            <person name="Javed M."/>
            <person name="Chouhan V."/>
            <person name="Charishma K."/>
            <person name="Patel A."/>
            <person name="Kumar M."/>
            <person name="Sahu K.P."/>
            <person name="Kumar A."/>
        </authorList>
    </citation>
    <scope>NUCLEOTIDE SEQUENCE [LARGE SCALE GENOMIC DNA]</scope>
    <source>
        <strain evidence="2 3">OsEnb-ALM-A6</strain>
    </source>
</reference>
<evidence type="ECO:0000313" key="3">
    <source>
        <dbReference type="Proteomes" id="UP001463665"/>
    </source>
</evidence>
<gene>
    <name evidence="2" type="ORF">AAFP95_04585</name>
</gene>
<keyword evidence="3" id="KW-1185">Reference proteome</keyword>
<organism evidence="2 3">
    <name type="scientific">Chryseobacterium endophyticum</name>
    <dbReference type="NCBI Taxonomy" id="1854762"/>
    <lineage>
        <taxon>Bacteria</taxon>
        <taxon>Pseudomonadati</taxon>
        <taxon>Bacteroidota</taxon>
        <taxon>Flavobacteriia</taxon>
        <taxon>Flavobacteriales</taxon>
        <taxon>Weeksellaceae</taxon>
        <taxon>Chryseobacterium group</taxon>
        <taxon>Chryseobacterium</taxon>
    </lineage>
</organism>
<dbReference type="EMBL" id="CP154834">
    <property type="protein sequence ID" value="XAO75247.1"/>
    <property type="molecule type" value="Genomic_DNA"/>
</dbReference>
<name>A0AAU6WTT9_9FLAO</name>
<protein>
    <recommendedName>
        <fullName evidence="4">Glycosyltransferase RgtA/B/C/D-like domain-containing protein</fullName>
    </recommendedName>
</protein>
<keyword evidence="1" id="KW-0812">Transmembrane</keyword>
<dbReference type="Proteomes" id="UP001463665">
    <property type="component" value="Chromosome"/>
</dbReference>
<feature type="transmembrane region" description="Helical" evidence="1">
    <location>
        <begin position="24"/>
        <end position="42"/>
    </location>
</feature>
<evidence type="ECO:0000313" key="2">
    <source>
        <dbReference type="EMBL" id="XAO75247.1"/>
    </source>
</evidence>
<sequence length="258" mass="30439">MQESILYASVIASLIYINIYKNRILPLFFLIFSTIIFISPLFNQGNYKGDKILFISLAIQSIFFTKDKKIVLCLLLLLGWTSSISWGYNTPIFLIFFILMILFYEKKYNNLINYILPASIFLFFSVRFIYPYFSESPLKIRFIRATNINAISGIYMSEKNYLYFKESYRLHKKYNKITFLPGNPVADIINNDFPGRASWEMDVEYPNWTADKSTNNCIIVDKNPAIEYRNGFFKSSITTYLLKNKTKIDSTKYFYIYK</sequence>
<feature type="transmembrane region" description="Helical" evidence="1">
    <location>
        <begin position="86"/>
        <end position="104"/>
    </location>
</feature>
<feature type="transmembrane region" description="Helical" evidence="1">
    <location>
        <begin position="111"/>
        <end position="133"/>
    </location>
</feature>
<keyword evidence="1" id="KW-1133">Transmembrane helix</keyword>
<keyword evidence="1" id="KW-0472">Membrane</keyword>
<evidence type="ECO:0008006" key="4">
    <source>
        <dbReference type="Google" id="ProtNLM"/>
    </source>
</evidence>
<evidence type="ECO:0000256" key="1">
    <source>
        <dbReference type="SAM" id="Phobius"/>
    </source>
</evidence>
<dbReference type="RefSeq" id="WP_345767039.1">
    <property type="nucleotide sequence ID" value="NZ_CP154834.1"/>
</dbReference>
<dbReference type="AlphaFoldDB" id="A0AAU6WTT9"/>